<evidence type="ECO:0000313" key="5">
    <source>
        <dbReference type="Proteomes" id="UP000781932"/>
    </source>
</evidence>
<dbReference type="RefSeq" id="XP_038749564.1">
    <property type="nucleotide sequence ID" value="XM_038884776.1"/>
</dbReference>
<feature type="signal peptide" evidence="3">
    <location>
        <begin position="1"/>
        <end position="17"/>
    </location>
</feature>
<keyword evidence="5" id="KW-1185">Reference proteome</keyword>
<reference evidence="4" key="2">
    <citation type="submission" date="2020-11" db="EMBL/GenBank/DDBJ databases">
        <title>Whole genome sequencing of Colletotrichum sp.</title>
        <authorList>
            <person name="Li H."/>
        </authorList>
    </citation>
    <scope>NUCLEOTIDE SEQUENCE</scope>
    <source>
        <strain evidence="4">CkLH20</strain>
    </source>
</reference>
<keyword evidence="3" id="KW-0732">Signal</keyword>
<name>A0A9P6IAF3_9PEZI</name>
<sequence length="391" mass="41415">MLTTLPFLLLLATLAAAQSPVKDWDQCYYAKDSPAHPSLVPCLPESDGLAKQDGDKYASSFCCFAGDNCIVQACWDNTTGVTYQYGCNDPTYEHNNCPPKGGLDMGKSPWIGLVRCNDSDNEGFNKFWACNHPDTCGENCPVDPKNPQKTQTKWPETIQNLPPLKKYCDDLGTRVLAFYASVEINSTGGVPISVPTAGKLSPTYPAPLANDATPSSLTRTQYVGTVETSTPSPTNSTEAAGAAAAAALSGGAIAGIAVGSTLGVVAIIAGFFFMWRRRRAGTKGHHDVAAHPTGDKATAYHGATGPAELAPPEEKRYLTQPNTPSTLSDGAGIHRPVSDMSTSTAVPSPLGTPRTPSSPYYQQGQGGYAELSEDARVVHEMPAINERSEMP</sequence>
<feature type="compositionally biased region" description="Polar residues" evidence="1">
    <location>
        <begin position="354"/>
        <end position="363"/>
    </location>
</feature>
<dbReference type="AlphaFoldDB" id="A0A9P6IAF3"/>
<keyword evidence="2" id="KW-0812">Transmembrane</keyword>
<organism evidence="4 5">
    <name type="scientific">Colletotrichum karsti</name>
    <dbReference type="NCBI Taxonomy" id="1095194"/>
    <lineage>
        <taxon>Eukaryota</taxon>
        <taxon>Fungi</taxon>
        <taxon>Dikarya</taxon>
        <taxon>Ascomycota</taxon>
        <taxon>Pezizomycotina</taxon>
        <taxon>Sordariomycetes</taxon>
        <taxon>Hypocreomycetidae</taxon>
        <taxon>Glomerellales</taxon>
        <taxon>Glomerellaceae</taxon>
        <taxon>Colletotrichum</taxon>
        <taxon>Colletotrichum boninense species complex</taxon>
    </lineage>
</organism>
<gene>
    <name evidence="4" type="ORF">CkaCkLH20_02057</name>
</gene>
<evidence type="ECO:0000256" key="1">
    <source>
        <dbReference type="SAM" id="MobiDB-lite"/>
    </source>
</evidence>
<dbReference type="GeneID" id="62157850"/>
<dbReference type="Proteomes" id="UP000781932">
    <property type="component" value="Unassembled WGS sequence"/>
</dbReference>
<dbReference type="EMBL" id="JAATWM020000005">
    <property type="protein sequence ID" value="KAF9880103.1"/>
    <property type="molecule type" value="Genomic_DNA"/>
</dbReference>
<accession>A0A9P6IAF3</accession>
<comment type="caution">
    <text evidence="4">The sequence shown here is derived from an EMBL/GenBank/DDBJ whole genome shotgun (WGS) entry which is preliminary data.</text>
</comment>
<feature type="compositionally biased region" description="Polar residues" evidence="1">
    <location>
        <begin position="319"/>
        <end position="328"/>
    </location>
</feature>
<evidence type="ECO:0000313" key="4">
    <source>
        <dbReference type="EMBL" id="KAF9880103.1"/>
    </source>
</evidence>
<evidence type="ECO:0008006" key="6">
    <source>
        <dbReference type="Google" id="ProtNLM"/>
    </source>
</evidence>
<protein>
    <recommendedName>
        <fullName evidence="6">Carcinoembryonic antigen-related cell adhesion molecule 1</fullName>
    </recommendedName>
</protein>
<feature type="transmembrane region" description="Helical" evidence="2">
    <location>
        <begin position="252"/>
        <end position="275"/>
    </location>
</feature>
<feature type="region of interest" description="Disordered" evidence="1">
    <location>
        <begin position="285"/>
        <end position="367"/>
    </location>
</feature>
<evidence type="ECO:0000256" key="2">
    <source>
        <dbReference type="SAM" id="Phobius"/>
    </source>
</evidence>
<evidence type="ECO:0000256" key="3">
    <source>
        <dbReference type="SAM" id="SignalP"/>
    </source>
</evidence>
<reference evidence="4" key="1">
    <citation type="submission" date="2020-03" db="EMBL/GenBank/DDBJ databases">
        <authorList>
            <person name="He L."/>
        </authorList>
    </citation>
    <scope>NUCLEOTIDE SEQUENCE</scope>
    <source>
        <strain evidence="4">CkLH20</strain>
    </source>
</reference>
<proteinExistence type="predicted"/>
<keyword evidence="2" id="KW-0472">Membrane</keyword>
<dbReference type="OrthoDB" id="4148662at2759"/>
<keyword evidence="2" id="KW-1133">Transmembrane helix</keyword>
<feature type="chain" id="PRO_5040214941" description="Carcinoembryonic antigen-related cell adhesion molecule 1" evidence="3">
    <location>
        <begin position="18"/>
        <end position="391"/>
    </location>
</feature>